<protein>
    <recommendedName>
        <fullName evidence="4">RNA polymerase sigma factor 70 region 4 type 2 domain-containing protein</fullName>
    </recommendedName>
</protein>
<dbReference type="GO" id="GO:0006352">
    <property type="term" value="P:DNA-templated transcription initiation"/>
    <property type="evidence" value="ECO:0007669"/>
    <property type="project" value="InterPro"/>
</dbReference>
<feature type="region of interest" description="Disordered" evidence="1">
    <location>
        <begin position="1"/>
        <end position="22"/>
    </location>
</feature>
<reference evidence="2 3" key="1">
    <citation type="submission" date="2014-02" db="EMBL/GenBank/DDBJ databases">
        <title>The small core and large imbalanced accessory genome model reveals a collaborative survival strategy of Sorangium cellulosum strains in nature.</title>
        <authorList>
            <person name="Han K."/>
            <person name="Peng R."/>
            <person name="Blom J."/>
            <person name="Li Y.-Z."/>
        </authorList>
    </citation>
    <scope>NUCLEOTIDE SEQUENCE [LARGE SCALE GENOMIC DNA]</scope>
    <source>
        <strain evidence="2 3">So0008-312</strain>
    </source>
</reference>
<dbReference type="GO" id="GO:0003700">
    <property type="term" value="F:DNA-binding transcription factor activity"/>
    <property type="evidence" value="ECO:0007669"/>
    <property type="project" value="InterPro"/>
</dbReference>
<dbReference type="Proteomes" id="UP000075260">
    <property type="component" value="Unassembled WGS sequence"/>
</dbReference>
<dbReference type="InterPro" id="IPR013325">
    <property type="entry name" value="RNA_pol_sigma_r2"/>
</dbReference>
<evidence type="ECO:0000313" key="3">
    <source>
        <dbReference type="Proteomes" id="UP000075260"/>
    </source>
</evidence>
<dbReference type="AlphaFoldDB" id="A0A150QA97"/>
<dbReference type="Gene3D" id="1.10.10.10">
    <property type="entry name" value="Winged helix-like DNA-binding domain superfamily/Winged helix DNA-binding domain"/>
    <property type="match status" value="1"/>
</dbReference>
<dbReference type="InterPro" id="IPR013324">
    <property type="entry name" value="RNA_pol_sigma_r3/r4-like"/>
</dbReference>
<name>A0A150QA97_SORCE</name>
<evidence type="ECO:0000313" key="2">
    <source>
        <dbReference type="EMBL" id="KYF64905.1"/>
    </source>
</evidence>
<dbReference type="InterPro" id="IPR036388">
    <property type="entry name" value="WH-like_DNA-bd_sf"/>
</dbReference>
<comment type="caution">
    <text evidence="2">The sequence shown here is derived from an EMBL/GenBank/DDBJ whole genome shotgun (WGS) entry which is preliminary data.</text>
</comment>
<dbReference type="SUPFAM" id="SSF88659">
    <property type="entry name" value="Sigma3 and sigma4 domains of RNA polymerase sigma factors"/>
    <property type="match status" value="1"/>
</dbReference>
<proteinExistence type="predicted"/>
<dbReference type="RefSeq" id="WP_061611446.1">
    <property type="nucleotide sequence ID" value="NZ_JEMA01000876.1"/>
</dbReference>
<accession>A0A150QA97</accession>
<gene>
    <name evidence="2" type="ORF">BE15_02040</name>
</gene>
<sequence length="188" mass="21209">MTRRRKGAQSPPAARHPRKKPTMQAILAERSVIVAVLIASGVPSRDRADVEQQVLMGAWRSVKAGRYHPDPAIEPRTALRRWLYGISWRKAGHYINSAWVRRAVLTAQPLGRLREPVGPSLEAQLQAREVLEALASLPPWQLEALLIVDAPETLAEYARQHGLNPHTAASRLRIAREALALKIRRWRR</sequence>
<evidence type="ECO:0008006" key="4">
    <source>
        <dbReference type="Google" id="ProtNLM"/>
    </source>
</evidence>
<dbReference type="OrthoDB" id="5243766at2"/>
<dbReference type="SUPFAM" id="SSF88946">
    <property type="entry name" value="Sigma2 domain of RNA polymerase sigma factors"/>
    <property type="match status" value="1"/>
</dbReference>
<evidence type="ECO:0000256" key="1">
    <source>
        <dbReference type="SAM" id="MobiDB-lite"/>
    </source>
</evidence>
<dbReference type="EMBL" id="JEMA01000876">
    <property type="protein sequence ID" value="KYF64905.1"/>
    <property type="molecule type" value="Genomic_DNA"/>
</dbReference>
<organism evidence="2 3">
    <name type="scientific">Sorangium cellulosum</name>
    <name type="common">Polyangium cellulosum</name>
    <dbReference type="NCBI Taxonomy" id="56"/>
    <lineage>
        <taxon>Bacteria</taxon>
        <taxon>Pseudomonadati</taxon>
        <taxon>Myxococcota</taxon>
        <taxon>Polyangia</taxon>
        <taxon>Polyangiales</taxon>
        <taxon>Polyangiaceae</taxon>
        <taxon>Sorangium</taxon>
    </lineage>
</organism>